<keyword evidence="1" id="KW-0805">Transcription regulation</keyword>
<proteinExistence type="predicted"/>
<evidence type="ECO:0000256" key="2">
    <source>
        <dbReference type="ARBA" id="ARBA00023125"/>
    </source>
</evidence>
<dbReference type="Proteomes" id="UP001398420">
    <property type="component" value="Unassembled WGS sequence"/>
</dbReference>
<sequence length="136" mass="15569">MELHQCLNFLLSVSQHQVHQHLADELAPYELTPTQYGILNTLWTHGELTPKEIGSFLHLKASSISTVLDKMQKQQLIERQVDPSNRRTILVTATEKAKALQPDVEQVIQKMNHHFLNKLEADEAEKLIATLQKLIQ</sequence>
<evidence type="ECO:0000313" key="6">
    <source>
        <dbReference type="Proteomes" id="UP001398420"/>
    </source>
</evidence>
<feature type="domain" description="HTH marR-type" evidence="4">
    <location>
        <begin position="1"/>
        <end position="136"/>
    </location>
</feature>
<dbReference type="PRINTS" id="PR00598">
    <property type="entry name" value="HTHMARR"/>
</dbReference>
<dbReference type="Gene3D" id="1.10.10.10">
    <property type="entry name" value="Winged helix-like DNA-binding domain superfamily/Winged helix DNA-binding domain"/>
    <property type="match status" value="1"/>
</dbReference>
<gene>
    <name evidence="5" type="ORF">AAF454_06200</name>
</gene>
<dbReference type="SUPFAM" id="SSF46785">
    <property type="entry name" value="Winged helix' DNA-binding domain"/>
    <property type="match status" value="1"/>
</dbReference>
<protein>
    <submittedName>
        <fullName evidence="5">MarR family transcriptional regulator</fullName>
    </submittedName>
</protein>
<dbReference type="EMBL" id="JBCEWA010000004">
    <property type="protein sequence ID" value="MEL5988004.1"/>
    <property type="molecule type" value="Genomic_DNA"/>
</dbReference>
<dbReference type="RefSeq" id="WP_087680712.1">
    <property type="nucleotide sequence ID" value="NZ_JBCEWA010000004.1"/>
</dbReference>
<dbReference type="InterPro" id="IPR036390">
    <property type="entry name" value="WH_DNA-bd_sf"/>
</dbReference>
<evidence type="ECO:0000313" key="5">
    <source>
        <dbReference type="EMBL" id="MEL5988004.1"/>
    </source>
</evidence>
<accession>A0ABU9LKP0</accession>
<dbReference type="PROSITE" id="PS50995">
    <property type="entry name" value="HTH_MARR_2"/>
    <property type="match status" value="1"/>
</dbReference>
<dbReference type="SMART" id="SM00347">
    <property type="entry name" value="HTH_MARR"/>
    <property type="match status" value="1"/>
</dbReference>
<keyword evidence="2" id="KW-0238">DNA-binding</keyword>
<keyword evidence="3" id="KW-0804">Transcription</keyword>
<organism evidence="5 6">
    <name type="scientific">Kurthia gibsonii</name>
    <dbReference type="NCBI Taxonomy" id="33946"/>
    <lineage>
        <taxon>Bacteria</taxon>
        <taxon>Bacillati</taxon>
        <taxon>Bacillota</taxon>
        <taxon>Bacilli</taxon>
        <taxon>Bacillales</taxon>
        <taxon>Caryophanaceae</taxon>
        <taxon>Kurthia</taxon>
    </lineage>
</organism>
<dbReference type="PANTHER" id="PTHR42756">
    <property type="entry name" value="TRANSCRIPTIONAL REGULATOR, MARR"/>
    <property type="match status" value="1"/>
</dbReference>
<reference evidence="5 6" key="1">
    <citation type="submission" date="2024-04" db="EMBL/GenBank/DDBJ databases">
        <authorList>
            <person name="Wu Y.S."/>
            <person name="Zhang L."/>
        </authorList>
    </citation>
    <scope>NUCLEOTIDE SEQUENCE [LARGE SCALE GENOMIC DNA]</scope>
    <source>
        <strain evidence="5 6">KG-01</strain>
    </source>
</reference>
<dbReference type="InterPro" id="IPR036388">
    <property type="entry name" value="WH-like_DNA-bd_sf"/>
</dbReference>
<comment type="caution">
    <text evidence="5">The sequence shown here is derived from an EMBL/GenBank/DDBJ whole genome shotgun (WGS) entry which is preliminary data.</text>
</comment>
<evidence type="ECO:0000256" key="1">
    <source>
        <dbReference type="ARBA" id="ARBA00023015"/>
    </source>
</evidence>
<name>A0ABU9LKP0_9BACL</name>
<dbReference type="PANTHER" id="PTHR42756:SF1">
    <property type="entry name" value="TRANSCRIPTIONAL REPRESSOR OF EMRAB OPERON"/>
    <property type="match status" value="1"/>
</dbReference>
<dbReference type="Pfam" id="PF01047">
    <property type="entry name" value="MarR"/>
    <property type="match status" value="1"/>
</dbReference>
<evidence type="ECO:0000259" key="4">
    <source>
        <dbReference type="PROSITE" id="PS50995"/>
    </source>
</evidence>
<dbReference type="InterPro" id="IPR000835">
    <property type="entry name" value="HTH_MarR-typ"/>
</dbReference>
<keyword evidence="6" id="KW-1185">Reference proteome</keyword>
<evidence type="ECO:0000256" key="3">
    <source>
        <dbReference type="ARBA" id="ARBA00023163"/>
    </source>
</evidence>